<dbReference type="Gene3D" id="3.40.1160.10">
    <property type="entry name" value="Acetylglutamate kinase-like"/>
    <property type="match status" value="1"/>
</dbReference>
<dbReference type="GO" id="GO:0009088">
    <property type="term" value="P:threonine biosynthetic process"/>
    <property type="evidence" value="ECO:0007669"/>
    <property type="project" value="UniProtKB-UniPathway"/>
</dbReference>
<comment type="pathway">
    <text evidence="8">Amino-acid biosynthesis; L-methionine biosynthesis via de novo pathway; L-homoserine from L-aspartate: step 1/3.</text>
</comment>
<dbReference type="InterPro" id="IPR001341">
    <property type="entry name" value="Asp_kinase"/>
</dbReference>
<dbReference type="SUPFAM" id="SSF55021">
    <property type="entry name" value="ACT-like"/>
    <property type="match status" value="1"/>
</dbReference>
<reference evidence="10 11" key="1">
    <citation type="submission" date="2012-01" db="EMBL/GenBank/DDBJ databases">
        <title>Improved High-Quality Draft sequence of Metallosphaera yellowstonensis MK1.</title>
        <authorList>
            <consortium name="US DOE Joint Genome Institute"/>
            <person name="Lucas S."/>
            <person name="Han J."/>
            <person name="Cheng J.-F."/>
            <person name="Goodwin L."/>
            <person name="Pitluck S."/>
            <person name="Peters L."/>
            <person name="Teshima H."/>
            <person name="Detter J.C."/>
            <person name="Han C."/>
            <person name="Tapia R."/>
            <person name="Land M."/>
            <person name="Hauser L."/>
            <person name="Kyrpides N."/>
            <person name="Kozubal M."/>
            <person name="Macur R.E."/>
            <person name="Jay Z."/>
            <person name="Inskeep W."/>
            <person name="Woyke T."/>
        </authorList>
    </citation>
    <scope>NUCLEOTIDE SEQUENCE [LARGE SCALE GENOMIC DNA]</scope>
    <source>
        <strain evidence="10 11">MK1</strain>
    </source>
</reference>
<dbReference type="UniPathway" id="UPA00050">
    <property type="reaction ID" value="UER00461"/>
</dbReference>
<dbReference type="GO" id="GO:0009090">
    <property type="term" value="P:homoserine biosynthetic process"/>
    <property type="evidence" value="ECO:0007669"/>
    <property type="project" value="TreeGrafter"/>
</dbReference>
<dbReference type="STRING" id="671065.MetMK1DRAFT_00028470"/>
<dbReference type="EMBL" id="JH597770">
    <property type="protein sequence ID" value="EHP68414.1"/>
    <property type="molecule type" value="Genomic_DNA"/>
</dbReference>
<dbReference type="RefSeq" id="WP_009074790.1">
    <property type="nucleotide sequence ID" value="NZ_JH597770.1"/>
</dbReference>
<sequence>MPIVKIGGSIQKDEKDFDLIAERVRLYSTSPEKTVVVTSAIKGVTNELIRATENRDKAVDIVGEIYDRHVKLLSKTVDIKEFESAFRDLSKLADELFRIAWSIRVLDEMSPRVRDYILSFGERMSSVLMGAVLKSRGLDAVSYPEPTLITDDMFGEAKVIENLSSEGSKKLLSMNSRIVVVPGFIGKTKDERYTTVGRGGSDYTATLLGKLLGIRQVRLITEVPGIMTADPRKFEGAKTIPRLSLEEAMELAQMGAKRLHPRTFEPMLDSDIEVYIEGLYDTGHTLVKGTCNEEDDLKGIATLENLKMISVESSKIVGKVGSAATVMEEVRNAGVNIVSLSQPASETTIHIVVDSDNSSKLIPRLQSIRDIDTVEVQDVSSVSVVGCGLRRKETFMKVLKHASSFEIMAISRGLRNVSATFVVRKDEGFNLAKELHGVIVGWTS</sequence>
<dbReference type="eggNOG" id="arCOG00861">
    <property type="taxonomic scope" value="Archaea"/>
</dbReference>
<comment type="catalytic activity">
    <reaction evidence="6 7">
        <text>L-aspartate + ATP = 4-phospho-L-aspartate + ADP</text>
        <dbReference type="Rhea" id="RHEA:23776"/>
        <dbReference type="ChEBI" id="CHEBI:29991"/>
        <dbReference type="ChEBI" id="CHEBI:30616"/>
        <dbReference type="ChEBI" id="CHEBI:57535"/>
        <dbReference type="ChEBI" id="CHEBI:456216"/>
        <dbReference type="EC" id="2.7.2.4"/>
    </reaction>
</comment>
<dbReference type="InterPro" id="IPR001048">
    <property type="entry name" value="Asp/Glu/Uridylate_kinase"/>
</dbReference>
<dbReference type="GO" id="GO:0005829">
    <property type="term" value="C:cytosol"/>
    <property type="evidence" value="ECO:0007669"/>
    <property type="project" value="TreeGrafter"/>
</dbReference>
<dbReference type="SUPFAM" id="SSF53633">
    <property type="entry name" value="Carbamate kinase-like"/>
    <property type="match status" value="1"/>
</dbReference>
<comment type="pathway">
    <text evidence="8">Amino-acid biosynthesis; L-threonine biosynthesis; L-threonine from L-aspartate: step 1/5.</text>
</comment>
<name>H2C8D8_9CREN</name>
<dbReference type="NCBIfam" id="TIGR00657">
    <property type="entry name" value="asp_kinases"/>
    <property type="match status" value="1"/>
</dbReference>
<keyword evidence="8" id="KW-0028">Amino-acid biosynthesis</keyword>
<keyword evidence="5" id="KW-0067">ATP-binding</keyword>
<gene>
    <name evidence="10" type="ORF">MetMK1DRAFT_00028470</name>
</gene>
<evidence type="ECO:0000256" key="3">
    <source>
        <dbReference type="ARBA" id="ARBA00022741"/>
    </source>
</evidence>
<evidence type="ECO:0000313" key="10">
    <source>
        <dbReference type="EMBL" id="EHP68414.1"/>
    </source>
</evidence>
<dbReference type="Pfam" id="PF00696">
    <property type="entry name" value="AA_kinase"/>
    <property type="match status" value="1"/>
</dbReference>
<evidence type="ECO:0000256" key="6">
    <source>
        <dbReference type="ARBA" id="ARBA00047872"/>
    </source>
</evidence>
<dbReference type="PANTHER" id="PTHR21499:SF70">
    <property type="entry name" value="ASPARTOKINASE"/>
    <property type="match status" value="1"/>
</dbReference>
<evidence type="ECO:0000256" key="1">
    <source>
        <dbReference type="ARBA" id="ARBA00010122"/>
    </source>
</evidence>
<evidence type="ECO:0000256" key="8">
    <source>
        <dbReference type="RuleBase" id="RU004249"/>
    </source>
</evidence>
<dbReference type="OrthoDB" id="8904at2157"/>
<dbReference type="InterPro" id="IPR005260">
    <property type="entry name" value="Asp_kin_monofn"/>
</dbReference>
<evidence type="ECO:0000259" key="9">
    <source>
        <dbReference type="Pfam" id="PF00696"/>
    </source>
</evidence>
<evidence type="ECO:0000256" key="5">
    <source>
        <dbReference type="ARBA" id="ARBA00022840"/>
    </source>
</evidence>
<dbReference type="GO" id="GO:0009089">
    <property type="term" value="P:lysine biosynthetic process via diaminopimelate"/>
    <property type="evidence" value="ECO:0007669"/>
    <property type="project" value="UniProtKB-UniPathway"/>
</dbReference>
<keyword evidence="2 7" id="KW-0808">Transferase</keyword>
<evidence type="ECO:0000256" key="2">
    <source>
        <dbReference type="ARBA" id="ARBA00022679"/>
    </source>
</evidence>
<proteinExistence type="inferred from homology"/>
<accession>H2C8D8</accession>
<dbReference type="UniPathway" id="UPA00051">
    <property type="reaction ID" value="UER00462"/>
</dbReference>
<dbReference type="AlphaFoldDB" id="H2C8D8"/>
<protein>
    <recommendedName>
        <fullName evidence="7">Aspartokinase</fullName>
        <ecNumber evidence="7">2.7.2.4</ecNumber>
    </recommendedName>
</protein>
<dbReference type="EC" id="2.7.2.4" evidence="7"/>
<evidence type="ECO:0000313" key="11">
    <source>
        <dbReference type="Proteomes" id="UP000003980"/>
    </source>
</evidence>
<feature type="domain" description="Aspartate/glutamate/uridylate kinase" evidence="9">
    <location>
        <begin position="3"/>
        <end position="276"/>
    </location>
</feature>
<dbReference type="HOGENOM" id="CLU_009116_6_0_2"/>
<dbReference type="Gene3D" id="3.30.2130.10">
    <property type="entry name" value="VC0802-like"/>
    <property type="match status" value="1"/>
</dbReference>
<dbReference type="PANTHER" id="PTHR21499">
    <property type="entry name" value="ASPARTATE KINASE"/>
    <property type="match status" value="1"/>
</dbReference>
<dbReference type="GO" id="GO:0004072">
    <property type="term" value="F:aspartate kinase activity"/>
    <property type="evidence" value="ECO:0007669"/>
    <property type="project" value="UniProtKB-EC"/>
</dbReference>
<keyword evidence="3" id="KW-0547">Nucleotide-binding</keyword>
<keyword evidence="11" id="KW-1185">Reference proteome</keyword>
<dbReference type="GO" id="GO:0005524">
    <property type="term" value="F:ATP binding"/>
    <property type="evidence" value="ECO:0007669"/>
    <property type="project" value="UniProtKB-KW"/>
</dbReference>
<dbReference type="InterPro" id="IPR036393">
    <property type="entry name" value="AceGlu_kinase-like_sf"/>
</dbReference>
<dbReference type="UniPathway" id="UPA00034">
    <property type="reaction ID" value="UER00015"/>
</dbReference>
<keyword evidence="4 7" id="KW-0418">Kinase</keyword>
<dbReference type="Proteomes" id="UP000003980">
    <property type="component" value="Unassembled WGS sequence"/>
</dbReference>
<comment type="similarity">
    <text evidence="1 7">Belongs to the aspartokinase family.</text>
</comment>
<evidence type="ECO:0000256" key="4">
    <source>
        <dbReference type="ARBA" id="ARBA00022777"/>
    </source>
</evidence>
<evidence type="ECO:0000256" key="7">
    <source>
        <dbReference type="RuleBase" id="RU003448"/>
    </source>
</evidence>
<comment type="pathway">
    <text evidence="8">Amino-acid biosynthesis; L-lysine biosynthesis via DAP pathway; (S)-tetrahydrodipicolinate from L-aspartate: step 1/4.</text>
</comment>
<dbReference type="InterPro" id="IPR045865">
    <property type="entry name" value="ACT-like_dom_sf"/>
</dbReference>
<organism evidence="10 11">
    <name type="scientific">Metallosphaera yellowstonensis MK1</name>
    <dbReference type="NCBI Taxonomy" id="671065"/>
    <lineage>
        <taxon>Archaea</taxon>
        <taxon>Thermoproteota</taxon>
        <taxon>Thermoprotei</taxon>
        <taxon>Sulfolobales</taxon>
        <taxon>Sulfolobaceae</taxon>
        <taxon>Metallosphaera</taxon>
    </lineage>
</organism>
<dbReference type="PIRSF" id="PIRSF000726">
    <property type="entry name" value="Asp_kin"/>
    <property type="match status" value="1"/>
</dbReference>